<dbReference type="Pfam" id="PF00378">
    <property type="entry name" value="ECH_1"/>
    <property type="match status" value="1"/>
</dbReference>
<protein>
    <submittedName>
        <fullName evidence="2">Enoyl-CoA hydratase</fullName>
    </submittedName>
</protein>
<dbReference type="InterPro" id="IPR029045">
    <property type="entry name" value="ClpP/crotonase-like_dom_sf"/>
</dbReference>
<keyword evidence="3" id="KW-1185">Reference proteome</keyword>
<accession>A0ABN3UL88</accession>
<reference evidence="2 3" key="1">
    <citation type="journal article" date="2019" name="Int. J. Syst. Evol. Microbiol.">
        <title>The Global Catalogue of Microorganisms (GCM) 10K type strain sequencing project: providing services to taxonomists for standard genome sequencing and annotation.</title>
        <authorList>
            <consortium name="The Broad Institute Genomics Platform"/>
            <consortium name="The Broad Institute Genome Sequencing Center for Infectious Disease"/>
            <person name="Wu L."/>
            <person name="Ma J."/>
        </authorList>
    </citation>
    <scope>NUCLEOTIDE SEQUENCE [LARGE SCALE GENOMIC DNA]</scope>
    <source>
        <strain evidence="2 3">JCM 8201</strain>
    </source>
</reference>
<dbReference type="Gene3D" id="3.90.226.10">
    <property type="entry name" value="2-enoyl-CoA Hydratase, Chain A, domain 1"/>
    <property type="match status" value="1"/>
</dbReference>
<dbReference type="InterPro" id="IPR001753">
    <property type="entry name" value="Enoyl-CoA_hydra/iso"/>
</dbReference>
<evidence type="ECO:0000256" key="1">
    <source>
        <dbReference type="ARBA" id="ARBA00005254"/>
    </source>
</evidence>
<dbReference type="EMBL" id="BAAATZ010000029">
    <property type="protein sequence ID" value="GAA2734147.1"/>
    <property type="molecule type" value="Genomic_DNA"/>
</dbReference>
<name>A0ABN3UL88_9ACTN</name>
<dbReference type="Proteomes" id="UP001501842">
    <property type="component" value="Unassembled WGS sequence"/>
</dbReference>
<dbReference type="CDD" id="cd06558">
    <property type="entry name" value="crotonase-like"/>
    <property type="match status" value="1"/>
</dbReference>
<proteinExistence type="inferred from homology"/>
<sequence>MPNSDEPPVLYRPGRTARLVFNRPRVKNALDSESWTLLADALERFEKDPESRVLVLSGTGGDFSSGADLSGNINASSEQVSAKMREVAAIIVRLHTMPKPTVAKIDGVAAGVGMSLALGCDIIIASDRARFGAVFSRVGLAPDGGLSWLLPRVVGSHKAKELTLLGRLVDGPEARDLGLANLVVPVDELDAVVDDWSERLAACAPAAAEGTLGLIDASWNTTFTEALDNEAVAQRRAVAALREQKIRADER</sequence>
<dbReference type="PANTHER" id="PTHR43802:SF1">
    <property type="entry name" value="IP11341P-RELATED"/>
    <property type="match status" value="1"/>
</dbReference>
<gene>
    <name evidence="2" type="ORF">GCM10010439_55820</name>
</gene>
<dbReference type="SUPFAM" id="SSF52096">
    <property type="entry name" value="ClpP/crotonase"/>
    <property type="match status" value="1"/>
</dbReference>
<evidence type="ECO:0000313" key="2">
    <source>
        <dbReference type="EMBL" id="GAA2734147.1"/>
    </source>
</evidence>
<evidence type="ECO:0000313" key="3">
    <source>
        <dbReference type="Proteomes" id="UP001501842"/>
    </source>
</evidence>
<organism evidence="2 3">
    <name type="scientific">Actinocorallia aurantiaca</name>
    <dbReference type="NCBI Taxonomy" id="46204"/>
    <lineage>
        <taxon>Bacteria</taxon>
        <taxon>Bacillati</taxon>
        <taxon>Actinomycetota</taxon>
        <taxon>Actinomycetes</taxon>
        <taxon>Streptosporangiales</taxon>
        <taxon>Thermomonosporaceae</taxon>
        <taxon>Actinocorallia</taxon>
    </lineage>
</organism>
<comment type="similarity">
    <text evidence="1">Belongs to the enoyl-CoA hydratase/isomerase family.</text>
</comment>
<dbReference type="PANTHER" id="PTHR43802">
    <property type="entry name" value="ENOYL-COA HYDRATASE"/>
    <property type="match status" value="1"/>
</dbReference>
<dbReference type="RefSeq" id="WP_344454523.1">
    <property type="nucleotide sequence ID" value="NZ_BAAATZ010000029.1"/>
</dbReference>
<comment type="caution">
    <text evidence="2">The sequence shown here is derived from an EMBL/GenBank/DDBJ whole genome shotgun (WGS) entry which is preliminary data.</text>
</comment>